<protein>
    <submittedName>
        <fullName evidence="1">Uncharacterized protein</fullName>
    </submittedName>
</protein>
<reference evidence="1" key="1">
    <citation type="journal article" date="2014" name="Front. Microbiol.">
        <title>High frequency of phylogenetically diverse reductive dehalogenase-homologous genes in deep subseafloor sedimentary metagenomes.</title>
        <authorList>
            <person name="Kawai M."/>
            <person name="Futagami T."/>
            <person name="Toyoda A."/>
            <person name="Takaki Y."/>
            <person name="Nishi S."/>
            <person name="Hori S."/>
            <person name="Arai W."/>
            <person name="Tsubouchi T."/>
            <person name="Morono Y."/>
            <person name="Uchiyama I."/>
            <person name="Ito T."/>
            <person name="Fujiyama A."/>
            <person name="Inagaki F."/>
            <person name="Takami H."/>
        </authorList>
    </citation>
    <scope>NUCLEOTIDE SEQUENCE</scope>
    <source>
        <strain evidence="1">Expedition CK06-06</strain>
    </source>
</reference>
<gene>
    <name evidence="1" type="ORF">S12H4_34607</name>
</gene>
<proteinExistence type="predicted"/>
<dbReference type="AlphaFoldDB" id="X1TXF0"/>
<dbReference type="EMBL" id="BARW01020496">
    <property type="protein sequence ID" value="GAI92260.1"/>
    <property type="molecule type" value="Genomic_DNA"/>
</dbReference>
<comment type="caution">
    <text evidence="1">The sequence shown here is derived from an EMBL/GenBank/DDBJ whole genome shotgun (WGS) entry which is preliminary data.</text>
</comment>
<organism evidence="1">
    <name type="scientific">marine sediment metagenome</name>
    <dbReference type="NCBI Taxonomy" id="412755"/>
    <lineage>
        <taxon>unclassified sequences</taxon>
        <taxon>metagenomes</taxon>
        <taxon>ecological metagenomes</taxon>
    </lineage>
</organism>
<name>X1TXF0_9ZZZZ</name>
<sequence>GASKMEWAYDSGTKTVSFVASGTSDWYNVIYRA</sequence>
<feature type="non-terminal residue" evidence="1">
    <location>
        <position position="1"/>
    </location>
</feature>
<accession>X1TXF0</accession>
<evidence type="ECO:0000313" key="1">
    <source>
        <dbReference type="EMBL" id="GAI92260.1"/>
    </source>
</evidence>